<accession>A0A0L6UX37</accession>
<keyword evidence="3" id="KW-1185">Reference proteome</keyword>
<evidence type="ECO:0000313" key="2">
    <source>
        <dbReference type="EMBL" id="KNZ52405.1"/>
    </source>
</evidence>
<protein>
    <submittedName>
        <fullName evidence="2">Uncharacterized protein</fullName>
    </submittedName>
</protein>
<feature type="region of interest" description="Disordered" evidence="1">
    <location>
        <begin position="56"/>
        <end position="97"/>
    </location>
</feature>
<organism evidence="2 3">
    <name type="scientific">Puccinia sorghi</name>
    <dbReference type="NCBI Taxonomy" id="27349"/>
    <lineage>
        <taxon>Eukaryota</taxon>
        <taxon>Fungi</taxon>
        <taxon>Dikarya</taxon>
        <taxon>Basidiomycota</taxon>
        <taxon>Pucciniomycotina</taxon>
        <taxon>Pucciniomycetes</taxon>
        <taxon>Pucciniales</taxon>
        <taxon>Pucciniaceae</taxon>
        <taxon>Puccinia</taxon>
    </lineage>
</organism>
<feature type="region of interest" description="Disordered" evidence="1">
    <location>
        <begin position="116"/>
        <end position="179"/>
    </location>
</feature>
<feature type="compositionally biased region" description="Polar residues" evidence="1">
    <location>
        <begin position="58"/>
        <end position="95"/>
    </location>
</feature>
<sequence>MFAASSEGHSLQEAPRTAFWRQCASEARPSLTVPKSSVAPPPGILDMTFNRRSLDWSELQSSSPHSTCDNQQHFHSSPTDSSQSTGGDLYQQLSHWNFPPQPSVPPRLVLWGPFDKTAQNHPQFQPPPHSAQTYHPPTSFAPPHGCKASKRGREGYLPSTACLSKPSSALPSKRPRTAEQDAYKFPPIPTYTAYQTSAYPTPVASPTNQSLSFHTSHSMAEDSLSISPLSISPRSFPEFSLTDSNRLLFRDPSPAYSPHTHAQQSAYPPASKCNFGYYSNPPISPTTPLSMSPLSINSVPFHTPSNNGSHQLNIQNPQYPSVWSPEWHQAFNQFRYQQH</sequence>
<feature type="compositionally biased region" description="Polar residues" evidence="1">
    <location>
        <begin position="161"/>
        <end position="170"/>
    </location>
</feature>
<reference evidence="2 3" key="1">
    <citation type="submission" date="2015-08" db="EMBL/GenBank/DDBJ databases">
        <title>Next Generation Sequencing and Analysis of the Genome of Puccinia sorghi L Schw, the Causal Agent of Maize Common Rust.</title>
        <authorList>
            <person name="Rochi L."/>
            <person name="Burguener G."/>
            <person name="Darino M."/>
            <person name="Turjanski A."/>
            <person name="Kreff E."/>
            <person name="Dieguez M.J."/>
            <person name="Sacco F."/>
        </authorList>
    </citation>
    <scope>NUCLEOTIDE SEQUENCE [LARGE SCALE GENOMIC DNA]</scope>
    <source>
        <strain evidence="2 3">RO10H11247</strain>
    </source>
</reference>
<evidence type="ECO:0000313" key="3">
    <source>
        <dbReference type="Proteomes" id="UP000037035"/>
    </source>
</evidence>
<dbReference type="Proteomes" id="UP000037035">
    <property type="component" value="Unassembled WGS sequence"/>
</dbReference>
<feature type="non-terminal residue" evidence="2">
    <location>
        <position position="339"/>
    </location>
</feature>
<dbReference type="AlphaFoldDB" id="A0A0L6UX37"/>
<name>A0A0L6UX37_9BASI</name>
<proteinExistence type="predicted"/>
<dbReference type="VEuPathDB" id="FungiDB:VP01_3590g2"/>
<dbReference type="EMBL" id="LAVV01008602">
    <property type="protein sequence ID" value="KNZ52405.1"/>
    <property type="molecule type" value="Genomic_DNA"/>
</dbReference>
<evidence type="ECO:0000256" key="1">
    <source>
        <dbReference type="SAM" id="MobiDB-lite"/>
    </source>
</evidence>
<dbReference type="OrthoDB" id="2499225at2759"/>
<comment type="caution">
    <text evidence="2">The sequence shown here is derived from an EMBL/GenBank/DDBJ whole genome shotgun (WGS) entry which is preliminary data.</text>
</comment>
<gene>
    <name evidence="2" type="ORF">VP01_3590g2</name>
</gene>